<evidence type="ECO:0000259" key="1">
    <source>
        <dbReference type="PROSITE" id="PS51677"/>
    </source>
</evidence>
<dbReference type="RefSeq" id="WP_377769832.1">
    <property type="nucleotide sequence ID" value="NZ_JBHUHO010000009.1"/>
</dbReference>
<gene>
    <name evidence="2" type="primary">pdaA</name>
    <name evidence="2" type="ORF">ACFSJH_03490</name>
</gene>
<accession>A0ABW4YGK9</accession>
<dbReference type="Proteomes" id="UP001597362">
    <property type="component" value="Unassembled WGS sequence"/>
</dbReference>
<organism evidence="2 3">
    <name type="scientific">Paenibacillus yanchengensis</name>
    <dbReference type="NCBI Taxonomy" id="2035833"/>
    <lineage>
        <taxon>Bacteria</taxon>
        <taxon>Bacillati</taxon>
        <taxon>Bacillota</taxon>
        <taxon>Bacilli</taxon>
        <taxon>Bacillales</taxon>
        <taxon>Paenibacillaceae</taxon>
        <taxon>Paenibacillus</taxon>
    </lineage>
</organism>
<protein>
    <submittedName>
        <fullName evidence="2">Delta-lactam-biosynthetic de-N-acetylase</fullName>
    </submittedName>
</protein>
<dbReference type="CDD" id="cd10948">
    <property type="entry name" value="CE4_BsPdaA_like"/>
    <property type="match status" value="1"/>
</dbReference>
<proteinExistence type="predicted"/>
<dbReference type="SUPFAM" id="SSF88713">
    <property type="entry name" value="Glycoside hydrolase/deacetylase"/>
    <property type="match status" value="1"/>
</dbReference>
<dbReference type="PROSITE" id="PS51677">
    <property type="entry name" value="NODB"/>
    <property type="match status" value="1"/>
</dbReference>
<dbReference type="Pfam" id="PF01522">
    <property type="entry name" value="Polysacc_deac_1"/>
    <property type="match status" value="1"/>
</dbReference>
<dbReference type="InterPro" id="IPR050248">
    <property type="entry name" value="Polysacc_deacetylase_ArnD"/>
</dbReference>
<evidence type="ECO:0000313" key="3">
    <source>
        <dbReference type="Proteomes" id="UP001597362"/>
    </source>
</evidence>
<dbReference type="NCBIfam" id="TIGR02884">
    <property type="entry name" value="spore_pdaA"/>
    <property type="match status" value="1"/>
</dbReference>
<dbReference type="InterPro" id="IPR011330">
    <property type="entry name" value="Glyco_hydro/deAcase_b/a-brl"/>
</dbReference>
<dbReference type="PANTHER" id="PTHR10587">
    <property type="entry name" value="GLYCOSYL TRANSFERASE-RELATED"/>
    <property type="match status" value="1"/>
</dbReference>
<dbReference type="PANTHER" id="PTHR10587:SF78">
    <property type="entry name" value="PEPTIDOGLYCAN-N-ACETYLMURAMIC ACID DEACETYLASE PDAA"/>
    <property type="match status" value="1"/>
</dbReference>
<name>A0ABW4YGK9_9BACL</name>
<sequence length="270" mass="30052">MKQRLKLAIGLVVVGAILLGIAAVTVKPVNAAPHAFHFGFKRSVDGSIPSVKEEGFEHILQKHGAWYVGDTDKKELFLTFDNGYENGYTIKILDVLKEKQVPAAFFVTGHYVKQHADLVKRMVEEGHIVGNHSWTHPDMTQISAAQIQSELEQVKQQAAPLMGQQQMKYLRPPRGIFNDHVLDISRQAGYTSVFWSLAYKDWEVNAQKGARYAYEQVMKQLHPGAIMLLHSVSSDNAAALGDIIDAARNQGYTFKSLDDLPLSETIPGLN</sequence>
<dbReference type="InterPro" id="IPR002509">
    <property type="entry name" value="NODB_dom"/>
</dbReference>
<reference evidence="3" key="1">
    <citation type="journal article" date="2019" name="Int. J. Syst. Evol. Microbiol.">
        <title>The Global Catalogue of Microorganisms (GCM) 10K type strain sequencing project: providing services to taxonomists for standard genome sequencing and annotation.</title>
        <authorList>
            <consortium name="The Broad Institute Genomics Platform"/>
            <consortium name="The Broad Institute Genome Sequencing Center for Infectious Disease"/>
            <person name="Wu L."/>
            <person name="Ma J."/>
        </authorList>
    </citation>
    <scope>NUCLEOTIDE SEQUENCE [LARGE SCALE GENOMIC DNA]</scope>
    <source>
        <strain evidence="3">GH52</strain>
    </source>
</reference>
<keyword evidence="3" id="KW-1185">Reference proteome</keyword>
<comment type="caution">
    <text evidence="2">The sequence shown here is derived from an EMBL/GenBank/DDBJ whole genome shotgun (WGS) entry which is preliminary data.</text>
</comment>
<dbReference type="EMBL" id="JBHUHO010000009">
    <property type="protein sequence ID" value="MFD2114804.1"/>
    <property type="molecule type" value="Genomic_DNA"/>
</dbReference>
<dbReference type="Gene3D" id="3.20.20.370">
    <property type="entry name" value="Glycoside hydrolase/deacetylase"/>
    <property type="match status" value="1"/>
</dbReference>
<evidence type="ECO:0000313" key="2">
    <source>
        <dbReference type="EMBL" id="MFD2114804.1"/>
    </source>
</evidence>
<dbReference type="InterPro" id="IPR014235">
    <property type="entry name" value="Spore_PdaA"/>
</dbReference>
<feature type="domain" description="NodB homology" evidence="1">
    <location>
        <begin position="74"/>
        <end position="255"/>
    </location>
</feature>